<evidence type="ECO:0000259" key="1">
    <source>
        <dbReference type="Pfam" id="PF18738"/>
    </source>
</evidence>
<proteinExistence type="predicted"/>
<dbReference type="InterPro" id="IPR001611">
    <property type="entry name" value="Leu-rich_rpt"/>
</dbReference>
<protein>
    <recommendedName>
        <fullName evidence="1">DZIP3-like HEPN domain-containing protein</fullName>
    </recommendedName>
</protein>
<sequence length="169" mass="19293">MATSLPEEDVMFLRLASLLHRIAPRAVRRSSGVSSDKFDVSLMVCLLRHFTDLDIQDNLPSKTIHTTAADISRIKLYRNYIVHSDSGKVTEDTFLEIWNCVVEAIIRLLPEIKPEIDDLKSSSLTNVGDIKHVLRLEKELEKNNQHLSAINHKLETLDIQHNNIRDISD</sequence>
<gene>
    <name evidence="2" type="ORF">MEDL_46642</name>
</gene>
<feature type="domain" description="DZIP3-like HEPN" evidence="1">
    <location>
        <begin position="30"/>
        <end position="125"/>
    </location>
</feature>
<comment type="caution">
    <text evidence="2">The sequence shown here is derived from an EMBL/GenBank/DDBJ whole genome shotgun (WGS) entry which is preliminary data.</text>
</comment>
<evidence type="ECO:0000313" key="2">
    <source>
        <dbReference type="EMBL" id="CAG2234027.1"/>
    </source>
</evidence>
<dbReference type="AlphaFoldDB" id="A0A8S3TW45"/>
<keyword evidence="3" id="KW-1185">Reference proteome</keyword>
<dbReference type="InterPro" id="IPR041249">
    <property type="entry name" value="HEPN_DZIP3"/>
</dbReference>
<accession>A0A8S3TW45</accession>
<name>A0A8S3TW45_MYTED</name>
<dbReference type="Proteomes" id="UP000683360">
    <property type="component" value="Unassembled WGS sequence"/>
</dbReference>
<dbReference type="Pfam" id="PF18738">
    <property type="entry name" value="HEPN_DZIP3"/>
    <property type="match status" value="1"/>
</dbReference>
<organism evidence="2 3">
    <name type="scientific">Mytilus edulis</name>
    <name type="common">Blue mussel</name>
    <dbReference type="NCBI Taxonomy" id="6550"/>
    <lineage>
        <taxon>Eukaryota</taxon>
        <taxon>Metazoa</taxon>
        <taxon>Spiralia</taxon>
        <taxon>Lophotrochozoa</taxon>
        <taxon>Mollusca</taxon>
        <taxon>Bivalvia</taxon>
        <taxon>Autobranchia</taxon>
        <taxon>Pteriomorphia</taxon>
        <taxon>Mytilida</taxon>
        <taxon>Mytiloidea</taxon>
        <taxon>Mytilidae</taxon>
        <taxon>Mytilinae</taxon>
        <taxon>Mytilus</taxon>
    </lineage>
</organism>
<dbReference type="OrthoDB" id="6062647at2759"/>
<dbReference type="PROSITE" id="PS51450">
    <property type="entry name" value="LRR"/>
    <property type="match status" value="1"/>
</dbReference>
<reference evidence="2" key="1">
    <citation type="submission" date="2021-03" db="EMBL/GenBank/DDBJ databases">
        <authorList>
            <person name="Bekaert M."/>
        </authorList>
    </citation>
    <scope>NUCLEOTIDE SEQUENCE</scope>
</reference>
<evidence type="ECO:0000313" key="3">
    <source>
        <dbReference type="Proteomes" id="UP000683360"/>
    </source>
</evidence>
<dbReference type="EMBL" id="CAJPWZ010002222">
    <property type="protein sequence ID" value="CAG2234027.1"/>
    <property type="molecule type" value="Genomic_DNA"/>
</dbReference>